<evidence type="ECO:0000313" key="5">
    <source>
        <dbReference type="Proteomes" id="UP000235672"/>
    </source>
</evidence>
<accession>A0A2J6Q8A5</accession>
<keyword evidence="3" id="KW-0732">Signal</keyword>
<evidence type="ECO:0000256" key="3">
    <source>
        <dbReference type="SAM" id="SignalP"/>
    </source>
</evidence>
<protein>
    <recommendedName>
        <fullName evidence="6">Mid2 domain-containing protein</fullName>
    </recommendedName>
</protein>
<keyword evidence="2" id="KW-0472">Membrane</keyword>
<keyword evidence="5" id="KW-1185">Reference proteome</keyword>
<dbReference type="AlphaFoldDB" id="A0A2J6Q8A5"/>
<evidence type="ECO:0008006" key="6">
    <source>
        <dbReference type="Google" id="ProtNLM"/>
    </source>
</evidence>
<feature type="region of interest" description="Disordered" evidence="1">
    <location>
        <begin position="159"/>
        <end position="184"/>
    </location>
</feature>
<feature type="compositionally biased region" description="Low complexity" evidence="1">
    <location>
        <begin position="161"/>
        <end position="180"/>
    </location>
</feature>
<evidence type="ECO:0000256" key="1">
    <source>
        <dbReference type="SAM" id="MobiDB-lite"/>
    </source>
</evidence>
<feature type="signal peptide" evidence="3">
    <location>
        <begin position="1"/>
        <end position="20"/>
    </location>
</feature>
<sequence>MRSPRSAAYLLSSLLITVLGQYDLFPRDIPSSGGFAIRANGCDASQSLCLTTVAGFDVCCPSSLNCLGGSNDRCCPTASDCLSELQASPKCADTSWNLCGGTTGYFCCLVGTTCYGLVVNGINAVGCLPVGEVLTAGQTAIGTVLAGVTSSTPIATSATLSTTEVVPTSATPTPTPTGSNSSGGGGGGLNAVQIAFSILGPIVGIASLIFAIFAYKRNKDRKDPGSAVNSSSAGGSAPWTQTRHGNVFELGQNSRRPPGFDYEPVHAYQH</sequence>
<feature type="compositionally biased region" description="Low complexity" evidence="1">
    <location>
        <begin position="225"/>
        <end position="237"/>
    </location>
</feature>
<feature type="region of interest" description="Disordered" evidence="1">
    <location>
        <begin position="220"/>
        <end position="270"/>
    </location>
</feature>
<gene>
    <name evidence="4" type="ORF">NA56DRAFT_644727</name>
</gene>
<name>A0A2J6Q8A5_9HELO</name>
<feature type="chain" id="PRO_5014367448" description="Mid2 domain-containing protein" evidence="3">
    <location>
        <begin position="21"/>
        <end position="270"/>
    </location>
</feature>
<reference evidence="4 5" key="1">
    <citation type="submission" date="2016-05" db="EMBL/GenBank/DDBJ databases">
        <title>A degradative enzymes factory behind the ericoid mycorrhizal symbiosis.</title>
        <authorList>
            <consortium name="DOE Joint Genome Institute"/>
            <person name="Martino E."/>
            <person name="Morin E."/>
            <person name="Grelet G."/>
            <person name="Kuo A."/>
            <person name="Kohler A."/>
            <person name="Daghino S."/>
            <person name="Barry K."/>
            <person name="Choi C."/>
            <person name="Cichocki N."/>
            <person name="Clum A."/>
            <person name="Copeland A."/>
            <person name="Hainaut M."/>
            <person name="Haridas S."/>
            <person name="Labutti K."/>
            <person name="Lindquist E."/>
            <person name="Lipzen A."/>
            <person name="Khouja H.-R."/>
            <person name="Murat C."/>
            <person name="Ohm R."/>
            <person name="Olson A."/>
            <person name="Spatafora J."/>
            <person name="Veneault-Fourrey C."/>
            <person name="Henrissat B."/>
            <person name="Grigoriev I."/>
            <person name="Martin F."/>
            <person name="Perotto S."/>
        </authorList>
    </citation>
    <scope>NUCLEOTIDE SEQUENCE [LARGE SCALE GENOMIC DNA]</scope>
    <source>
        <strain evidence="4 5">UAMH 7357</strain>
    </source>
</reference>
<proteinExistence type="predicted"/>
<dbReference type="EMBL" id="KZ613477">
    <property type="protein sequence ID" value="PMD22517.1"/>
    <property type="molecule type" value="Genomic_DNA"/>
</dbReference>
<organism evidence="4 5">
    <name type="scientific">Hyaloscypha hepaticicola</name>
    <dbReference type="NCBI Taxonomy" id="2082293"/>
    <lineage>
        <taxon>Eukaryota</taxon>
        <taxon>Fungi</taxon>
        <taxon>Dikarya</taxon>
        <taxon>Ascomycota</taxon>
        <taxon>Pezizomycotina</taxon>
        <taxon>Leotiomycetes</taxon>
        <taxon>Helotiales</taxon>
        <taxon>Hyaloscyphaceae</taxon>
        <taxon>Hyaloscypha</taxon>
    </lineage>
</organism>
<evidence type="ECO:0000313" key="4">
    <source>
        <dbReference type="EMBL" id="PMD22517.1"/>
    </source>
</evidence>
<keyword evidence="2" id="KW-1133">Transmembrane helix</keyword>
<evidence type="ECO:0000256" key="2">
    <source>
        <dbReference type="SAM" id="Phobius"/>
    </source>
</evidence>
<dbReference type="Proteomes" id="UP000235672">
    <property type="component" value="Unassembled WGS sequence"/>
</dbReference>
<dbReference type="STRING" id="1745343.A0A2J6Q8A5"/>
<feature type="transmembrane region" description="Helical" evidence="2">
    <location>
        <begin position="194"/>
        <end position="215"/>
    </location>
</feature>
<dbReference type="OrthoDB" id="4779287at2759"/>
<keyword evidence="2" id="KW-0812">Transmembrane</keyword>